<reference evidence="2" key="1">
    <citation type="journal article" date="2019" name="Int. J. Syst. Evol. Microbiol.">
        <title>The Global Catalogue of Microorganisms (GCM) 10K type strain sequencing project: providing services to taxonomists for standard genome sequencing and annotation.</title>
        <authorList>
            <consortium name="The Broad Institute Genomics Platform"/>
            <consortium name="The Broad Institute Genome Sequencing Center for Infectious Disease"/>
            <person name="Wu L."/>
            <person name="Ma J."/>
        </authorList>
    </citation>
    <scope>NUCLEOTIDE SEQUENCE [LARGE SCALE GENOMIC DNA]</scope>
    <source>
        <strain evidence="2">JCM 17591</strain>
    </source>
</reference>
<name>A0ABP8A7L2_9MICO</name>
<proteinExistence type="predicted"/>
<keyword evidence="2" id="KW-1185">Reference proteome</keyword>
<organism evidence="1 2">
    <name type="scientific">Gryllotalpicola koreensis</name>
    <dbReference type="NCBI Taxonomy" id="993086"/>
    <lineage>
        <taxon>Bacteria</taxon>
        <taxon>Bacillati</taxon>
        <taxon>Actinomycetota</taxon>
        <taxon>Actinomycetes</taxon>
        <taxon>Micrococcales</taxon>
        <taxon>Microbacteriaceae</taxon>
        <taxon>Gryllotalpicola</taxon>
    </lineage>
</organism>
<protein>
    <recommendedName>
        <fullName evidence="3">Tetratricopeptide repeat protein</fullName>
    </recommendedName>
</protein>
<accession>A0ABP8A7L2</accession>
<sequence length="193" mass="20961">MEPLRITQEMLDELLSGLVLTGATPDQLRERAETLYSWATDAGRFELGPGVSRAAVLSSAAEDYMVAGDTDRGLEVALEAKAAAGPGEYEPHATLIAIYVERGDVAAARAVAEEARSGVASDPIVADLIGDSFELAGEFAQAERIYSIGLRGASRDADGIWYERLLRDRHRVRRDQNKPLDGFDEEFEAFTGE</sequence>
<gene>
    <name evidence="1" type="ORF">GCM10022287_31300</name>
</gene>
<dbReference type="SUPFAM" id="SSF48452">
    <property type="entry name" value="TPR-like"/>
    <property type="match status" value="1"/>
</dbReference>
<dbReference type="Gene3D" id="1.25.40.10">
    <property type="entry name" value="Tetratricopeptide repeat domain"/>
    <property type="match status" value="1"/>
</dbReference>
<comment type="caution">
    <text evidence="1">The sequence shown here is derived from an EMBL/GenBank/DDBJ whole genome shotgun (WGS) entry which is preliminary data.</text>
</comment>
<dbReference type="Proteomes" id="UP001501079">
    <property type="component" value="Unassembled WGS sequence"/>
</dbReference>
<evidence type="ECO:0008006" key="3">
    <source>
        <dbReference type="Google" id="ProtNLM"/>
    </source>
</evidence>
<evidence type="ECO:0000313" key="2">
    <source>
        <dbReference type="Proteomes" id="UP001501079"/>
    </source>
</evidence>
<evidence type="ECO:0000313" key="1">
    <source>
        <dbReference type="EMBL" id="GAA4179265.1"/>
    </source>
</evidence>
<dbReference type="EMBL" id="BAABBW010000005">
    <property type="protein sequence ID" value="GAA4179265.1"/>
    <property type="molecule type" value="Genomic_DNA"/>
</dbReference>
<dbReference type="InterPro" id="IPR011990">
    <property type="entry name" value="TPR-like_helical_dom_sf"/>
</dbReference>